<dbReference type="Gene3D" id="3.40.50.1820">
    <property type="entry name" value="alpha/beta hydrolase"/>
    <property type="match status" value="1"/>
</dbReference>
<dbReference type="PANTHER" id="PTHR43798:SF33">
    <property type="entry name" value="HYDROLASE, PUTATIVE (AFU_ORTHOLOGUE AFUA_2G14860)-RELATED"/>
    <property type="match status" value="1"/>
</dbReference>
<evidence type="ECO:0000313" key="8">
    <source>
        <dbReference type="Proteomes" id="UP000630923"/>
    </source>
</evidence>
<feature type="active site" description="Proton donor" evidence="4">
    <location>
        <position position="296"/>
    </location>
</feature>
<evidence type="ECO:0000256" key="3">
    <source>
        <dbReference type="PIRNR" id="PIRNR005539"/>
    </source>
</evidence>
<reference evidence="7" key="2">
    <citation type="submission" date="2020-09" db="EMBL/GenBank/DDBJ databases">
        <authorList>
            <person name="Sun Q."/>
            <person name="Kim S."/>
        </authorList>
    </citation>
    <scope>NUCLEOTIDE SEQUENCE</scope>
    <source>
        <strain evidence="7">KCTC 42590</strain>
    </source>
</reference>
<keyword evidence="8" id="KW-1185">Reference proteome</keyword>
<keyword evidence="2 3" id="KW-0378">Hydrolase</keyword>
<dbReference type="PIRSF" id="PIRSF005539">
    <property type="entry name" value="Pept_S33_TRI_F1"/>
    <property type="match status" value="1"/>
</dbReference>
<feature type="signal peptide" evidence="5">
    <location>
        <begin position="1"/>
        <end position="26"/>
    </location>
</feature>
<feature type="active site" evidence="4">
    <location>
        <position position="269"/>
    </location>
</feature>
<dbReference type="AlphaFoldDB" id="A0A919AT26"/>
<dbReference type="InterPro" id="IPR050266">
    <property type="entry name" value="AB_hydrolase_sf"/>
</dbReference>
<dbReference type="RefSeq" id="WP_191252419.1">
    <property type="nucleotide sequence ID" value="NZ_BNCI01000002.1"/>
</dbReference>
<dbReference type="InterPro" id="IPR002410">
    <property type="entry name" value="Peptidase_S33"/>
</dbReference>
<feature type="domain" description="AB hydrolase-1" evidence="6">
    <location>
        <begin position="55"/>
        <end position="302"/>
    </location>
</feature>
<accession>A0A919AT26</accession>
<evidence type="ECO:0000313" key="7">
    <source>
        <dbReference type="EMBL" id="GHF24847.1"/>
    </source>
</evidence>
<dbReference type="SUPFAM" id="SSF53474">
    <property type="entry name" value="alpha/beta-Hydrolases"/>
    <property type="match status" value="1"/>
</dbReference>
<feature type="active site" description="Nucleophile" evidence="4">
    <location>
        <position position="130"/>
    </location>
</feature>
<comment type="similarity">
    <text evidence="1 3">Belongs to the peptidase S33 family.</text>
</comment>
<dbReference type="GO" id="GO:0008233">
    <property type="term" value="F:peptidase activity"/>
    <property type="evidence" value="ECO:0007669"/>
    <property type="project" value="InterPro"/>
</dbReference>
<evidence type="ECO:0000256" key="2">
    <source>
        <dbReference type="ARBA" id="ARBA00022801"/>
    </source>
</evidence>
<name>A0A919AT26_9PROT</name>
<dbReference type="PRINTS" id="PR00111">
    <property type="entry name" value="ABHYDROLASE"/>
</dbReference>
<dbReference type="PANTHER" id="PTHR43798">
    <property type="entry name" value="MONOACYLGLYCEROL LIPASE"/>
    <property type="match status" value="1"/>
</dbReference>
<protein>
    <submittedName>
        <fullName evidence="7">Proline iminopeptidase</fullName>
    </submittedName>
</protein>
<dbReference type="GO" id="GO:0006508">
    <property type="term" value="P:proteolysis"/>
    <property type="evidence" value="ECO:0007669"/>
    <property type="project" value="InterPro"/>
</dbReference>
<evidence type="ECO:0000256" key="4">
    <source>
        <dbReference type="PIRSR" id="PIRSR005539-1"/>
    </source>
</evidence>
<dbReference type="PRINTS" id="PR00793">
    <property type="entry name" value="PROAMNOPTASE"/>
</dbReference>
<dbReference type="InterPro" id="IPR029058">
    <property type="entry name" value="AB_hydrolase_fold"/>
</dbReference>
<dbReference type="Proteomes" id="UP000630923">
    <property type="component" value="Unassembled WGS sequence"/>
</dbReference>
<dbReference type="InterPro" id="IPR005945">
    <property type="entry name" value="Pro_imino_pep"/>
</dbReference>
<sequence>MIKLSFHLIAAMMLALPALTAPSAHQDPEVAGYIQVDGGRIWYRMNGTEHLGKKPAIIMMHGGPGGTHRGNMPYVQLADTYPVILYDQLGTGNSDRPGDQKNWNVERFVAEIDHIRSALKLDEIIIAGHSWGGTLSAEYAVRSPKGLKAAILSSPLINTEQWIADNQAWIDALPQDVRDTIKMHEAAGTTDHPDYRAAEAEFYKRHMCRQDPCPGRQYRQDGPKGNGVMYETMWGPTEFFAPGTLKNYDVSARLENIAVPTLMVCGEYDEAAPKSCYKYAGMIKDSRTVIIPDAGHATMAENESLYIQTIRAFLKELDGTSVAKK</sequence>
<dbReference type="GO" id="GO:0016020">
    <property type="term" value="C:membrane"/>
    <property type="evidence" value="ECO:0007669"/>
    <property type="project" value="TreeGrafter"/>
</dbReference>
<dbReference type="Pfam" id="PF00561">
    <property type="entry name" value="Abhydrolase_1"/>
    <property type="match status" value="1"/>
</dbReference>
<comment type="caution">
    <text evidence="7">The sequence shown here is derived from an EMBL/GenBank/DDBJ whole genome shotgun (WGS) entry which is preliminary data.</text>
</comment>
<evidence type="ECO:0000256" key="5">
    <source>
        <dbReference type="SAM" id="SignalP"/>
    </source>
</evidence>
<dbReference type="EMBL" id="BNCI01000002">
    <property type="protein sequence ID" value="GHF24847.1"/>
    <property type="molecule type" value="Genomic_DNA"/>
</dbReference>
<organism evidence="7 8">
    <name type="scientific">Kordiimonas sediminis</name>
    <dbReference type="NCBI Taxonomy" id="1735581"/>
    <lineage>
        <taxon>Bacteria</taxon>
        <taxon>Pseudomonadati</taxon>
        <taxon>Pseudomonadota</taxon>
        <taxon>Alphaproteobacteria</taxon>
        <taxon>Kordiimonadales</taxon>
        <taxon>Kordiimonadaceae</taxon>
        <taxon>Kordiimonas</taxon>
    </lineage>
</organism>
<dbReference type="NCBIfam" id="TIGR01250">
    <property type="entry name" value="pro_imino_pep_2"/>
    <property type="match status" value="1"/>
</dbReference>
<gene>
    <name evidence="7" type="primary">pip2</name>
    <name evidence="7" type="ORF">GCM10017044_19490</name>
</gene>
<evidence type="ECO:0000256" key="1">
    <source>
        <dbReference type="ARBA" id="ARBA00010088"/>
    </source>
</evidence>
<dbReference type="InterPro" id="IPR000073">
    <property type="entry name" value="AB_hydrolase_1"/>
</dbReference>
<feature type="chain" id="PRO_5037157548" evidence="5">
    <location>
        <begin position="27"/>
        <end position="325"/>
    </location>
</feature>
<proteinExistence type="inferred from homology"/>
<keyword evidence="5" id="KW-0732">Signal</keyword>
<reference evidence="7" key="1">
    <citation type="journal article" date="2014" name="Int. J. Syst. Evol. Microbiol.">
        <title>Complete genome sequence of Corynebacterium casei LMG S-19264T (=DSM 44701T), isolated from a smear-ripened cheese.</title>
        <authorList>
            <consortium name="US DOE Joint Genome Institute (JGI-PGF)"/>
            <person name="Walter F."/>
            <person name="Albersmeier A."/>
            <person name="Kalinowski J."/>
            <person name="Ruckert C."/>
        </authorList>
    </citation>
    <scope>NUCLEOTIDE SEQUENCE</scope>
    <source>
        <strain evidence="7">KCTC 42590</strain>
    </source>
</reference>
<evidence type="ECO:0000259" key="6">
    <source>
        <dbReference type="Pfam" id="PF00561"/>
    </source>
</evidence>